<dbReference type="PIRSF" id="PIRSF001365">
    <property type="entry name" value="DHDPS"/>
    <property type="match status" value="1"/>
</dbReference>
<evidence type="ECO:0000256" key="3">
    <source>
        <dbReference type="PIRNR" id="PIRNR001365"/>
    </source>
</evidence>
<organism evidence="4 5">
    <name type="scientific">Bradyrhizobium japonicum</name>
    <dbReference type="NCBI Taxonomy" id="375"/>
    <lineage>
        <taxon>Bacteria</taxon>
        <taxon>Pseudomonadati</taxon>
        <taxon>Pseudomonadota</taxon>
        <taxon>Alphaproteobacteria</taxon>
        <taxon>Hyphomicrobiales</taxon>
        <taxon>Nitrobacteraceae</taxon>
        <taxon>Bradyrhizobium</taxon>
    </lineage>
</organism>
<protein>
    <submittedName>
        <fullName evidence="4">Dihydrodipicolinate synthase</fullName>
    </submittedName>
</protein>
<accession>A0A0A3YNT9</accession>
<dbReference type="PANTHER" id="PTHR12128:SF66">
    <property type="entry name" value="4-HYDROXY-2-OXOGLUTARATE ALDOLASE, MITOCHONDRIAL"/>
    <property type="match status" value="1"/>
</dbReference>
<comment type="similarity">
    <text evidence="1 3">Belongs to the DapA family.</text>
</comment>
<dbReference type="SMART" id="SM01130">
    <property type="entry name" value="DHDPS"/>
    <property type="match status" value="1"/>
</dbReference>
<dbReference type="Proteomes" id="UP000030377">
    <property type="component" value="Unassembled WGS sequence"/>
</dbReference>
<dbReference type="AlphaFoldDB" id="A0A0A3YNT9"/>
<dbReference type="Gene3D" id="3.20.20.70">
    <property type="entry name" value="Aldolase class I"/>
    <property type="match status" value="1"/>
</dbReference>
<dbReference type="InterPro" id="IPR013785">
    <property type="entry name" value="Aldolase_TIM"/>
</dbReference>
<dbReference type="PANTHER" id="PTHR12128">
    <property type="entry name" value="DIHYDRODIPICOLINATE SYNTHASE"/>
    <property type="match status" value="1"/>
</dbReference>
<dbReference type="EMBL" id="JRPN01000025">
    <property type="protein sequence ID" value="KGT75353.1"/>
    <property type="molecule type" value="Genomic_DNA"/>
</dbReference>
<comment type="caution">
    <text evidence="4">The sequence shown here is derived from an EMBL/GenBank/DDBJ whole genome shotgun (WGS) entry which is preliminary data.</text>
</comment>
<evidence type="ECO:0000313" key="4">
    <source>
        <dbReference type="EMBL" id="KGT75353.1"/>
    </source>
</evidence>
<proteinExistence type="inferred from homology"/>
<evidence type="ECO:0000256" key="2">
    <source>
        <dbReference type="ARBA" id="ARBA00023239"/>
    </source>
</evidence>
<name>A0A0A3YNT9_BRAJP</name>
<dbReference type="GO" id="GO:0008840">
    <property type="term" value="F:4-hydroxy-tetrahydrodipicolinate synthase activity"/>
    <property type="evidence" value="ECO:0007669"/>
    <property type="project" value="TreeGrafter"/>
</dbReference>
<dbReference type="CDD" id="cd00408">
    <property type="entry name" value="DHDPS-like"/>
    <property type="match status" value="1"/>
</dbReference>
<dbReference type="Pfam" id="PF00701">
    <property type="entry name" value="DHDPS"/>
    <property type="match status" value="1"/>
</dbReference>
<dbReference type="SUPFAM" id="SSF51569">
    <property type="entry name" value="Aldolase"/>
    <property type="match status" value="1"/>
</dbReference>
<gene>
    <name evidence="4" type="ORF">MA20_33255</name>
</gene>
<keyword evidence="2 3" id="KW-0456">Lyase</keyword>
<sequence length="320" mass="35077">MSHTSKFTAKGVIPACLTPFKEDLSIDETAFRGHLKDIASVAGISAVCANGHAGEVSSLTFDEQRRVAAVTKEVLGDRVPTVIGVFTNSSMQAARLARMAQDEGADALLVFPPDILGLEGHMRPASIIEHFKYTCGASDLPIIAFQYPFLSRLSYPLETLLELCQRYPQIRAIKDQYGDGKVHERHIRELAALDNPVNVLTTHSTWLLGSLALGCQGILSGAGSVIANLQVALFQAVQAGKMDKAREVNDRIFPTVRAFYDSPLFDQHNRMKEALVMLGRLERAVVRPPLVKLTQEEIGKIRHFIDLSGLRAENAYAKVA</sequence>
<dbReference type="InterPro" id="IPR002220">
    <property type="entry name" value="DapA-like"/>
</dbReference>
<evidence type="ECO:0000313" key="5">
    <source>
        <dbReference type="Proteomes" id="UP000030377"/>
    </source>
</evidence>
<evidence type="ECO:0000256" key="1">
    <source>
        <dbReference type="ARBA" id="ARBA00007592"/>
    </source>
</evidence>
<dbReference type="PRINTS" id="PR00146">
    <property type="entry name" value="DHPICSNTHASE"/>
</dbReference>
<reference evidence="4 5" key="1">
    <citation type="submission" date="2014-09" db="EMBL/GenBank/DDBJ databases">
        <title>Draft genome of Bradyrhizobium japonicum Is-34.</title>
        <authorList>
            <person name="Tsurumaru H."/>
            <person name="Yamakawa T."/>
            <person name="Hashimoto S."/>
            <person name="Okizaki K."/>
            <person name="Kanesaki Y."/>
            <person name="Yoshikawa H."/>
            <person name="Yajima S."/>
        </authorList>
    </citation>
    <scope>NUCLEOTIDE SEQUENCE [LARGE SCALE GENOMIC DNA]</scope>
    <source>
        <strain evidence="4 5">Is-34</strain>
    </source>
</reference>
<dbReference type="RefSeq" id="WP_028156563.1">
    <property type="nucleotide sequence ID" value="NZ_JANUDC010000001.1"/>
</dbReference>